<reference evidence="1 2" key="1">
    <citation type="journal article" date="2018" name="New Phytol.">
        <title>Phylogenomics of Endogonaceae and evolution of mycorrhizas within Mucoromycota.</title>
        <authorList>
            <person name="Chang Y."/>
            <person name="Desiro A."/>
            <person name="Na H."/>
            <person name="Sandor L."/>
            <person name="Lipzen A."/>
            <person name="Clum A."/>
            <person name="Barry K."/>
            <person name="Grigoriev I.V."/>
            <person name="Martin F.M."/>
            <person name="Stajich J.E."/>
            <person name="Smith M.E."/>
            <person name="Bonito G."/>
            <person name="Spatafora J.W."/>
        </authorList>
    </citation>
    <scope>NUCLEOTIDE SEQUENCE [LARGE SCALE GENOMIC DNA]</scope>
    <source>
        <strain evidence="1 2">AD002</strain>
    </source>
</reference>
<dbReference type="Proteomes" id="UP000274822">
    <property type="component" value="Unassembled WGS sequence"/>
</dbReference>
<gene>
    <name evidence="1" type="ORF">BC938DRAFT_480233</name>
</gene>
<sequence>MYGGINRRYLIFQQQRQNVTPLARACLAMVLLGSSASKALTLPSRYPSAGHVFVHEFDAQDGQGEPTTPNSAIQLPSCIPSGPQEIKVREAGGVVGDVECAVAVGGSQFGD</sequence>
<keyword evidence="2" id="KW-1185">Reference proteome</keyword>
<comment type="caution">
    <text evidence="1">The sequence shown here is derived from an EMBL/GenBank/DDBJ whole genome shotgun (WGS) entry which is preliminary data.</text>
</comment>
<name>A0A433QIZ0_9FUNG</name>
<dbReference type="EMBL" id="RBNJ01004675">
    <property type="protein sequence ID" value="RUS29796.1"/>
    <property type="molecule type" value="Genomic_DNA"/>
</dbReference>
<evidence type="ECO:0000313" key="2">
    <source>
        <dbReference type="Proteomes" id="UP000274822"/>
    </source>
</evidence>
<evidence type="ECO:0000313" key="1">
    <source>
        <dbReference type="EMBL" id="RUS29796.1"/>
    </source>
</evidence>
<dbReference type="AlphaFoldDB" id="A0A433QIZ0"/>
<organism evidence="1 2">
    <name type="scientific">Jimgerdemannia flammicorona</name>
    <dbReference type="NCBI Taxonomy" id="994334"/>
    <lineage>
        <taxon>Eukaryota</taxon>
        <taxon>Fungi</taxon>
        <taxon>Fungi incertae sedis</taxon>
        <taxon>Mucoromycota</taxon>
        <taxon>Mucoromycotina</taxon>
        <taxon>Endogonomycetes</taxon>
        <taxon>Endogonales</taxon>
        <taxon>Endogonaceae</taxon>
        <taxon>Jimgerdemannia</taxon>
    </lineage>
</organism>
<proteinExistence type="predicted"/>
<accession>A0A433QIZ0</accession>
<protein>
    <submittedName>
        <fullName evidence="1">Uncharacterized protein</fullName>
    </submittedName>
</protein>